<keyword evidence="1" id="KW-0472">Membrane</keyword>
<dbReference type="InterPro" id="IPR010721">
    <property type="entry name" value="UstE-like"/>
</dbReference>
<dbReference type="Pfam" id="PF06966">
    <property type="entry name" value="DUF1295"/>
    <property type="match status" value="1"/>
</dbReference>
<feature type="transmembrane region" description="Helical" evidence="1">
    <location>
        <begin position="108"/>
        <end position="130"/>
    </location>
</feature>
<dbReference type="STRING" id="1123029.SAMN02745172_03436"/>
<evidence type="ECO:0000256" key="1">
    <source>
        <dbReference type="SAM" id="Phobius"/>
    </source>
</evidence>
<dbReference type="EMBL" id="FRXO01000007">
    <property type="protein sequence ID" value="SHO66777.1"/>
    <property type="molecule type" value="Genomic_DNA"/>
</dbReference>
<feature type="transmembrane region" description="Helical" evidence="1">
    <location>
        <begin position="212"/>
        <end position="234"/>
    </location>
</feature>
<dbReference type="OrthoDB" id="9779233at2"/>
<organism evidence="2 3">
    <name type="scientific">Pseudoxanthobacter soli DSM 19599</name>
    <dbReference type="NCBI Taxonomy" id="1123029"/>
    <lineage>
        <taxon>Bacteria</taxon>
        <taxon>Pseudomonadati</taxon>
        <taxon>Pseudomonadota</taxon>
        <taxon>Alphaproteobacteria</taxon>
        <taxon>Hyphomicrobiales</taxon>
        <taxon>Segnochrobactraceae</taxon>
        <taxon>Pseudoxanthobacter</taxon>
    </lineage>
</organism>
<dbReference type="RefSeq" id="WP_073630938.1">
    <property type="nucleotide sequence ID" value="NZ_FRXO01000007.1"/>
</dbReference>
<keyword evidence="1" id="KW-1133">Transmembrane helix</keyword>
<keyword evidence="3" id="KW-1185">Reference proteome</keyword>
<feature type="transmembrane region" description="Helical" evidence="1">
    <location>
        <begin position="35"/>
        <end position="54"/>
    </location>
</feature>
<gene>
    <name evidence="2" type="ORF">SAMN02745172_03436</name>
</gene>
<dbReference type="Proteomes" id="UP000186406">
    <property type="component" value="Unassembled WGS sequence"/>
</dbReference>
<dbReference type="PANTHER" id="PTHR32251">
    <property type="entry name" value="3-OXO-5-ALPHA-STEROID 4-DEHYDROGENASE"/>
    <property type="match status" value="1"/>
</dbReference>
<dbReference type="PANTHER" id="PTHR32251:SF17">
    <property type="entry name" value="STEROID 5-ALPHA REDUCTASE C-TERMINAL DOMAIN-CONTAINING PROTEIN"/>
    <property type="match status" value="1"/>
</dbReference>
<keyword evidence="1" id="KW-0812">Transmembrane</keyword>
<dbReference type="PROSITE" id="PS50244">
    <property type="entry name" value="S5A_REDUCTASE"/>
    <property type="match status" value="1"/>
</dbReference>
<protein>
    <submittedName>
        <fullName evidence="2">Steroid 5-alpha reductase family enzyme</fullName>
    </submittedName>
</protein>
<accession>A0A1M7ZPH7</accession>
<dbReference type="GO" id="GO:0016020">
    <property type="term" value="C:membrane"/>
    <property type="evidence" value="ECO:0007669"/>
    <property type="project" value="TreeGrafter"/>
</dbReference>
<reference evidence="2 3" key="1">
    <citation type="submission" date="2016-12" db="EMBL/GenBank/DDBJ databases">
        <authorList>
            <person name="Song W.-J."/>
            <person name="Kurnit D.M."/>
        </authorList>
    </citation>
    <scope>NUCLEOTIDE SEQUENCE [LARGE SCALE GENOMIC DNA]</scope>
    <source>
        <strain evidence="2 3">DSM 19599</strain>
    </source>
</reference>
<dbReference type="Gene3D" id="1.20.120.1630">
    <property type="match status" value="1"/>
</dbReference>
<evidence type="ECO:0000313" key="2">
    <source>
        <dbReference type="EMBL" id="SHO66777.1"/>
    </source>
</evidence>
<evidence type="ECO:0000313" key="3">
    <source>
        <dbReference type="Proteomes" id="UP000186406"/>
    </source>
</evidence>
<dbReference type="AlphaFoldDB" id="A0A1M7ZPH7"/>
<feature type="transmembrane region" description="Helical" evidence="1">
    <location>
        <begin position="136"/>
        <end position="158"/>
    </location>
</feature>
<proteinExistence type="predicted"/>
<sequence>MALITAVIVLAVALSLVMAGAWLMAERTGNHGWVDTVWSFATGAAGIAACVLPAGDGWMPRQIVVAVLVGGWSLRLGTHILQRTMAGHDDPRYAALREQWGRAASGRLFLFLQVQALAALVLVLAVAAAAHNPLPFWRWGDALGIVLALTAFAGEAVADRQLARFRTEPAHRGEVCDAGLWGLTRHPNYFFEWLGWLAYPAIAIAWSGAHPFGFWALAAPLLMYVLLVHGSGIPPTEAHMLQSRGDKYRAYQQRVNAFWPGPALGRKETS</sequence>
<name>A0A1M7ZPH7_9HYPH</name>
<feature type="transmembrane region" description="Helical" evidence="1">
    <location>
        <begin position="189"/>
        <end position="206"/>
    </location>
</feature>